<feature type="compositionally biased region" description="Polar residues" evidence="1">
    <location>
        <begin position="1"/>
        <end position="10"/>
    </location>
</feature>
<feature type="region of interest" description="Disordered" evidence="1">
    <location>
        <begin position="1"/>
        <end position="27"/>
    </location>
</feature>
<dbReference type="AlphaFoldDB" id="A0A7S3L2X6"/>
<evidence type="ECO:0000256" key="1">
    <source>
        <dbReference type="SAM" id="MobiDB-lite"/>
    </source>
</evidence>
<accession>A0A7S3L2X6</accession>
<name>A0A7S3L2X6_9STRA</name>
<evidence type="ECO:0000313" key="2">
    <source>
        <dbReference type="EMBL" id="CAE0407963.1"/>
    </source>
</evidence>
<gene>
    <name evidence="2" type="ORF">ACOF00016_LOCUS5743</name>
</gene>
<proteinExistence type="predicted"/>
<protein>
    <submittedName>
        <fullName evidence="2">Uncharacterized protein</fullName>
    </submittedName>
</protein>
<sequence length="109" mass="12909">MADTSTQQNKVGEDKEPQSLLYNTPNRREYYRTYRTARLSEREPFQRLPTPPEIQEDLKQAFHSTNKPVGTSDNTWSQRKSRAKIERKEKFYRNMAGMYVPTVCILILH</sequence>
<reference evidence="2" key="1">
    <citation type="submission" date="2021-01" db="EMBL/GenBank/DDBJ databases">
        <authorList>
            <person name="Corre E."/>
            <person name="Pelletier E."/>
            <person name="Niang G."/>
            <person name="Scheremetjew M."/>
            <person name="Finn R."/>
            <person name="Kale V."/>
            <person name="Holt S."/>
            <person name="Cochrane G."/>
            <person name="Meng A."/>
            <person name="Brown T."/>
            <person name="Cohen L."/>
        </authorList>
    </citation>
    <scope>NUCLEOTIDE SEQUENCE</scope>
    <source>
        <strain evidence="2">CCMP127</strain>
    </source>
</reference>
<dbReference type="EMBL" id="HBIM01006752">
    <property type="protein sequence ID" value="CAE0407963.1"/>
    <property type="molecule type" value="Transcribed_RNA"/>
</dbReference>
<organism evidence="2">
    <name type="scientific">Amphora coffeiformis</name>
    <dbReference type="NCBI Taxonomy" id="265554"/>
    <lineage>
        <taxon>Eukaryota</taxon>
        <taxon>Sar</taxon>
        <taxon>Stramenopiles</taxon>
        <taxon>Ochrophyta</taxon>
        <taxon>Bacillariophyta</taxon>
        <taxon>Bacillariophyceae</taxon>
        <taxon>Bacillariophycidae</taxon>
        <taxon>Thalassiophysales</taxon>
        <taxon>Catenulaceae</taxon>
        <taxon>Amphora</taxon>
    </lineage>
</organism>